<evidence type="ECO:0000313" key="2">
    <source>
        <dbReference type="EMBL" id="GAA4482850.1"/>
    </source>
</evidence>
<accession>A0ABP8P9R8</accession>
<protein>
    <submittedName>
        <fullName evidence="2">Uncharacterized protein</fullName>
    </submittedName>
</protein>
<feature type="region of interest" description="Disordered" evidence="1">
    <location>
        <begin position="47"/>
        <end position="73"/>
    </location>
</feature>
<proteinExistence type="predicted"/>
<evidence type="ECO:0000313" key="3">
    <source>
        <dbReference type="Proteomes" id="UP001500503"/>
    </source>
</evidence>
<reference evidence="3" key="1">
    <citation type="journal article" date="2019" name="Int. J. Syst. Evol. Microbiol.">
        <title>The Global Catalogue of Microorganisms (GCM) 10K type strain sequencing project: providing services to taxonomists for standard genome sequencing and annotation.</title>
        <authorList>
            <consortium name="The Broad Institute Genomics Platform"/>
            <consortium name="The Broad Institute Genome Sequencing Center for Infectious Disease"/>
            <person name="Wu L."/>
            <person name="Ma J."/>
        </authorList>
    </citation>
    <scope>NUCLEOTIDE SEQUENCE [LARGE SCALE GENOMIC DNA]</scope>
    <source>
        <strain evidence="3">JCM 17933</strain>
    </source>
</reference>
<organism evidence="2 3">
    <name type="scientific">Actinoallomurus oryzae</name>
    <dbReference type="NCBI Taxonomy" id="502180"/>
    <lineage>
        <taxon>Bacteria</taxon>
        <taxon>Bacillati</taxon>
        <taxon>Actinomycetota</taxon>
        <taxon>Actinomycetes</taxon>
        <taxon>Streptosporangiales</taxon>
        <taxon>Thermomonosporaceae</taxon>
        <taxon>Actinoallomurus</taxon>
    </lineage>
</organism>
<name>A0ABP8P9R8_9ACTN</name>
<evidence type="ECO:0000256" key="1">
    <source>
        <dbReference type="SAM" id="MobiDB-lite"/>
    </source>
</evidence>
<keyword evidence="3" id="KW-1185">Reference proteome</keyword>
<dbReference type="Proteomes" id="UP001500503">
    <property type="component" value="Unassembled WGS sequence"/>
</dbReference>
<feature type="compositionally biased region" description="Basic residues" evidence="1">
    <location>
        <begin position="47"/>
        <end position="63"/>
    </location>
</feature>
<gene>
    <name evidence="2" type="ORF">GCM10023191_003530</name>
</gene>
<comment type="caution">
    <text evidence="2">The sequence shown here is derived from an EMBL/GenBank/DDBJ whole genome shotgun (WGS) entry which is preliminary data.</text>
</comment>
<dbReference type="EMBL" id="BAABHF010000009">
    <property type="protein sequence ID" value="GAA4482850.1"/>
    <property type="molecule type" value="Genomic_DNA"/>
</dbReference>
<sequence length="73" mass="8366">MVNDDPVATLRRLWSTGGVEAYVGTTSLLPQEFVMPRSRTRRIRRASARIRRKHRSGARRTHKAVLPEKPAKD</sequence>